<comment type="subcellular location">
    <subcellularLocation>
        <location evidence="1">Cell envelope</location>
    </subcellularLocation>
</comment>
<evidence type="ECO:0000313" key="6">
    <source>
        <dbReference type="Proteomes" id="UP000708298"/>
    </source>
</evidence>
<evidence type="ECO:0000259" key="4">
    <source>
        <dbReference type="Pfam" id="PF13407"/>
    </source>
</evidence>
<keyword evidence="6" id="KW-1185">Reference proteome</keyword>
<dbReference type="GO" id="GO:0030313">
    <property type="term" value="C:cell envelope"/>
    <property type="evidence" value="ECO:0007669"/>
    <property type="project" value="UniProtKB-SubCell"/>
</dbReference>
<accession>A0A963YVT3</accession>
<reference evidence="5" key="1">
    <citation type="journal article" date="2021" name="Microorganisms">
        <title>Acidisoma silvae sp. nov. and Acidisomacellulosilytica sp. nov., Two Acidophilic Bacteria Isolated from Decaying Wood, Hydrolyzing Cellulose and Producing Poly-3-hydroxybutyrate.</title>
        <authorList>
            <person name="Mieszkin S."/>
            <person name="Pouder E."/>
            <person name="Uroz S."/>
            <person name="Simon-Colin C."/>
            <person name="Alain K."/>
        </authorList>
    </citation>
    <scope>NUCLEOTIDE SEQUENCE</scope>
    <source>
        <strain evidence="5">HW T2.11</strain>
    </source>
</reference>
<dbReference type="Pfam" id="PF13407">
    <property type="entry name" value="Peripla_BP_4"/>
    <property type="match status" value="1"/>
</dbReference>
<evidence type="ECO:0000313" key="5">
    <source>
        <dbReference type="EMBL" id="MCB8877765.1"/>
    </source>
</evidence>
<proteinExistence type="inferred from homology"/>
<dbReference type="SUPFAM" id="SSF53822">
    <property type="entry name" value="Periplasmic binding protein-like I"/>
    <property type="match status" value="1"/>
</dbReference>
<dbReference type="Gene3D" id="3.40.50.2300">
    <property type="match status" value="2"/>
</dbReference>
<organism evidence="5 6">
    <name type="scientific">Acidisoma silvae</name>
    <dbReference type="NCBI Taxonomy" id="2802396"/>
    <lineage>
        <taxon>Bacteria</taxon>
        <taxon>Pseudomonadati</taxon>
        <taxon>Pseudomonadota</taxon>
        <taxon>Alphaproteobacteria</taxon>
        <taxon>Acetobacterales</taxon>
        <taxon>Acidocellaceae</taxon>
        <taxon>Acidisoma</taxon>
    </lineage>
</organism>
<dbReference type="InterPro" id="IPR028082">
    <property type="entry name" value="Peripla_BP_I"/>
</dbReference>
<comment type="caution">
    <text evidence="5">The sequence shown here is derived from an EMBL/GenBank/DDBJ whole genome shotgun (WGS) entry which is preliminary data.</text>
</comment>
<gene>
    <name evidence="5" type="ORF">ASILVAE211_21400</name>
</gene>
<dbReference type="PANTHER" id="PTHR46847">
    <property type="entry name" value="D-ALLOSE-BINDING PERIPLASMIC PROTEIN-RELATED"/>
    <property type="match status" value="1"/>
</dbReference>
<feature type="domain" description="Periplasmic binding protein" evidence="4">
    <location>
        <begin position="48"/>
        <end position="308"/>
    </location>
</feature>
<evidence type="ECO:0000256" key="1">
    <source>
        <dbReference type="ARBA" id="ARBA00004196"/>
    </source>
</evidence>
<evidence type="ECO:0000256" key="2">
    <source>
        <dbReference type="ARBA" id="ARBA00007639"/>
    </source>
</evidence>
<dbReference type="EMBL" id="JAESVB010000017">
    <property type="protein sequence ID" value="MCB8877765.1"/>
    <property type="molecule type" value="Genomic_DNA"/>
</dbReference>
<name>A0A963YVT3_9PROT</name>
<dbReference type="RefSeq" id="WP_227323414.1">
    <property type="nucleotide sequence ID" value="NZ_JAESVB010000017.1"/>
</dbReference>
<dbReference type="AlphaFoldDB" id="A0A963YVT3"/>
<keyword evidence="3" id="KW-0732">Signal</keyword>
<dbReference type="InterPro" id="IPR006311">
    <property type="entry name" value="TAT_signal"/>
</dbReference>
<dbReference type="Proteomes" id="UP000708298">
    <property type="component" value="Unassembled WGS sequence"/>
</dbReference>
<dbReference type="GO" id="GO:0030246">
    <property type="term" value="F:carbohydrate binding"/>
    <property type="evidence" value="ECO:0007669"/>
    <property type="project" value="UniProtKB-ARBA"/>
</dbReference>
<dbReference type="PANTHER" id="PTHR46847:SF1">
    <property type="entry name" value="D-ALLOSE-BINDING PERIPLASMIC PROTEIN-RELATED"/>
    <property type="match status" value="1"/>
</dbReference>
<dbReference type="CDD" id="cd01536">
    <property type="entry name" value="PBP1_ABC_sugar_binding-like"/>
    <property type="match status" value="1"/>
</dbReference>
<dbReference type="InterPro" id="IPR025997">
    <property type="entry name" value="SBP_2_dom"/>
</dbReference>
<reference evidence="5" key="2">
    <citation type="submission" date="2021-01" db="EMBL/GenBank/DDBJ databases">
        <authorList>
            <person name="Mieszkin S."/>
            <person name="Pouder E."/>
            <person name="Alain K."/>
        </authorList>
    </citation>
    <scope>NUCLEOTIDE SEQUENCE</scope>
    <source>
        <strain evidence="5">HW T2.11</strain>
    </source>
</reference>
<dbReference type="PROSITE" id="PS51318">
    <property type="entry name" value="TAT"/>
    <property type="match status" value="1"/>
</dbReference>
<evidence type="ECO:0000256" key="3">
    <source>
        <dbReference type="ARBA" id="ARBA00022729"/>
    </source>
</evidence>
<comment type="similarity">
    <text evidence="2">Belongs to the bacterial solute-binding protein 2 family.</text>
</comment>
<protein>
    <submittedName>
        <fullName evidence="5">Sugar ABC transporter substrate-binding protein</fullName>
    </submittedName>
</protein>
<sequence>MAYDHTLFRAAVDRRRFLAGSAALGAGVLTMGIPRLARADSPPLLVTSIRSLSNPYHAVWKVGADAFAKQMGLEHVTLVTEGNSEKGISDINAMIAKTNGHMVLNVDPNNTPDARPIVEACAKAGVFVVTWWNKPADLHPWDFNPHYISHIEFDGTSSGAYIAEELFKAMGGTGGFVAIGGIISDSASIDRRRGMLAALKKNPKITLLDWQTGEWQSQKAFDITSSWLTRFGPKIKGIWAANDDMGTGALEALRSQGLAGQIPVVGIDGIKAAVEAVKAGEFACTVSSDPYWQGGIGLSMGLEAAQGKFDPSKEPKLHREFNASTVKITSANVDAYIKTQVDTHPQIDWTNLWDRVASPITYS</sequence>